<dbReference type="InterPro" id="IPR045584">
    <property type="entry name" value="Pilin-like"/>
</dbReference>
<keyword evidence="3" id="KW-1185">Reference proteome</keyword>
<dbReference type="SUPFAM" id="SSF54523">
    <property type="entry name" value="Pili subunits"/>
    <property type="match status" value="1"/>
</dbReference>
<dbReference type="STRING" id="394096.DB31_8350"/>
<comment type="caution">
    <text evidence="2">The sequence shown here is derived from an EMBL/GenBank/DDBJ whole genome shotgun (WGS) entry which is preliminary data.</text>
</comment>
<proteinExistence type="predicted"/>
<dbReference type="SUPFAM" id="SSF160246">
    <property type="entry name" value="EspE N-terminal domain-like"/>
    <property type="match status" value="1"/>
</dbReference>
<dbReference type="PANTHER" id="PTHR36304">
    <property type="entry name" value="DOMAIN GTPASE-ACTIVATING PROTEIN, PUTATIVE-RELATED-RELATED"/>
    <property type="match status" value="1"/>
</dbReference>
<dbReference type="PATRIC" id="fig|394096.3.peg.4391"/>
<dbReference type="InterPro" id="IPR037257">
    <property type="entry name" value="T2SS_E_N_sf"/>
</dbReference>
<reference evidence="2 3" key="1">
    <citation type="submission" date="2014-04" db="EMBL/GenBank/DDBJ databases">
        <title>Genome assembly of Hyalangium minutum DSM 14724.</title>
        <authorList>
            <person name="Sharma G."/>
            <person name="Subramanian S."/>
        </authorList>
    </citation>
    <scope>NUCLEOTIDE SEQUENCE [LARGE SCALE GENOMIC DNA]</scope>
    <source>
        <strain evidence="2 3">DSM 14724</strain>
    </source>
</reference>
<organism evidence="2 3">
    <name type="scientific">Hyalangium minutum</name>
    <dbReference type="NCBI Taxonomy" id="394096"/>
    <lineage>
        <taxon>Bacteria</taxon>
        <taxon>Pseudomonadati</taxon>
        <taxon>Myxococcota</taxon>
        <taxon>Myxococcia</taxon>
        <taxon>Myxococcales</taxon>
        <taxon>Cystobacterineae</taxon>
        <taxon>Archangiaceae</taxon>
        <taxon>Hyalangium</taxon>
    </lineage>
</organism>
<dbReference type="PANTHER" id="PTHR36304:SF4">
    <property type="entry name" value="DUF4388 DOMAIN-CONTAINING PROTEIN"/>
    <property type="match status" value="1"/>
</dbReference>
<dbReference type="OrthoDB" id="9812510at2"/>
<dbReference type="InterPro" id="IPR025497">
    <property type="entry name" value="PatA-like_N"/>
</dbReference>
<dbReference type="EMBL" id="JMCB01000008">
    <property type="protein sequence ID" value="KFE66997.1"/>
    <property type="molecule type" value="Genomic_DNA"/>
</dbReference>
<dbReference type="RefSeq" id="WP_044190959.1">
    <property type="nucleotide sequence ID" value="NZ_JMCB01000008.1"/>
</dbReference>
<protein>
    <submittedName>
        <fullName evidence="2">Response regulator</fullName>
    </submittedName>
</protein>
<dbReference type="Pfam" id="PF14332">
    <property type="entry name" value="DUF4388"/>
    <property type="match status" value="1"/>
</dbReference>
<gene>
    <name evidence="2" type="ORF">DB31_8350</name>
</gene>
<evidence type="ECO:0000313" key="3">
    <source>
        <dbReference type="Proteomes" id="UP000028725"/>
    </source>
</evidence>
<evidence type="ECO:0000313" key="2">
    <source>
        <dbReference type="EMBL" id="KFE66997.1"/>
    </source>
</evidence>
<accession>A0A085WH34</accession>
<feature type="domain" description="PatA-like N-terminal" evidence="1">
    <location>
        <begin position="4"/>
        <end position="160"/>
    </location>
</feature>
<dbReference type="AlphaFoldDB" id="A0A085WH34"/>
<dbReference type="Proteomes" id="UP000028725">
    <property type="component" value="Unassembled WGS sequence"/>
</dbReference>
<name>A0A085WH34_9BACT</name>
<sequence length="390" mass="43622">MALQGTLKDFGIADILQLIGQQQKTGQLCLANKEQEVNIFFKDGNIARVESVTRKKKDLIGSMLVRAEIITEAQLDEALETQRRTLKRLGDVLVSSGAITADRFKKMMQLQATETIYRLFSWDAGTYEFKAEPVENDSEAITPLRAESVLMEGFRMVDEWPVIRKKINRYETTFETLKPLPPPRKQEVDFDAAFDDAFAEKKKDENKGDFASVGDSERAVYEKVGPGRDVRKLIDICCLGEFETCKALLNLINLQYIKPSSADGAGTTTERNGVIQKVGRGLGNLSASMAALGAILFVVAQLSGAISLASTPASTFSDPAAERFISRAQVKRIEAALEVFRLERGELPEKLDALVEAGLLKPEELRYPWREQYYYRRLAAREFVLLPPLQ</sequence>
<evidence type="ECO:0000259" key="1">
    <source>
        <dbReference type="Pfam" id="PF14332"/>
    </source>
</evidence>